<dbReference type="EMBL" id="JAPEVB010000005">
    <property type="protein sequence ID" value="KAJ4388239.1"/>
    <property type="molecule type" value="Genomic_DNA"/>
</dbReference>
<evidence type="ECO:0000313" key="1">
    <source>
        <dbReference type="EMBL" id="KAJ4388239.1"/>
    </source>
</evidence>
<name>A0A9W8YMF0_9PEZI</name>
<gene>
    <name evidence="1" type="ORF">N0V93_008846</name>
</gene>
<comment type="caution">
    <text evidence="1">The sequence shown here is derived from an EMBL/GenBank/DDBJ whole genome shotgun (WGS) entry which is preliminary data.</text>
</comment>
<proteinExistence type="predicted"/>
<reference evidence="1" key="1">
    <citation type="submission" date="2022-10" db="EMBL/GenBank/DDBJ databases">
        <title>Tapping the CABI collections for fungal endophytes: first genome assemblies for Collariella, Neodidymelliopsis, Ascochyta clinopodiicola, Didymella pomorum, Didymosphaeria variabile, Neocosmospora piperis and Neocucurbitaria cava.</title>
        <authorList>
            <person name="Hill R."/>
        </authorList>
    </citation>
    <scope>NUCLEOTIDE SEQUENCE</scope>
    <source>
        <strain evidence="1">IMI 355082</strain>
    </source>
</reference>
<dbReference type="AlphaFoldDB" id="A0A9W8YMF0"/>
<dbReference type="Proteomes" id="UP001140453">
    <property type="component" value="Unassembled WGS sequence"/>
</dbReference>
<evidence type="ECO:0008006" key="3">
    <source>
        <dbReference type="Google" id="ProtNLM"/>
    </source>
</evidence>
<protein>
    <recommendedName>
        <fullName evidence="3">SIMPL domain-containing protein</fullName>
    </recommendedName>
</protein>
<dbReference type="Pfam" id="PF04402">
    <property type="entry name" value="SIMPL"/>
    <property type="match status" value="1"/>
</dbReference>
<dbReference type="Gene3D" id="3.30.110.170">
    <property type="entry name" value="Protein of unknown function (DUF541), domain 1"/>
    <property type="match status" value="1"/>
</dbReference>
<dbReference type="OrthoDB" id="3335918at2759"/>
<sequence>MTPQLKIHVAGNASVSRKAERGVLHIRVWHTSPSQADVSSAVATKSDTLTTLFRQHALKTEDNHPHPNAPITTFTVSAPSTSSHLPMSPETGRVLPDAARLYTAETRAEVIFRDVALLAEVAVELSAMENVSIEQTEWRLTDATRDEITRQARINAVRNAVEKANDYAGVVGREVVAFRIDDGHINTSSTRAKQTARRAPHSYSFGAPMQAHALQTQAVQMAPSTAYEAQARPGTVAEGPSLEPATISVSASVGVDFISMDGQVMPDA</sequence>
<accession>A0A9W8YMF0</accession>
<organism evidence="1 2">
    <name type="scientific">Gnomoniopsis smithogilvyi</name>
    <dbReference type="NCBI Taxonomy" id="1191159"/>
    <lineage>
        <taxon>Eukaryota</taxon>
        <taxon>Fungi</taxon>
        <taxon>Dikarya</taxon>
        <taxon>Ascomycota</taxon>
        <taxon>Pezizomycotina</taxon>
        <taxon>Sordariomycetes</taxon>
        <taxon>Sordariomycetidae</taxon>
        <taxon>Diaporthales</taxon>
        <taxon>Gnomoniaceae</taxon>
        <taxon>Gnomoniopsis</taxon>
    </lineage>
</organism>
<dbReference type="InterPro" id="IPR007497">
    <property type="entry name" value="SIMPL/DUF541"/>
</dbReference>
<evidence type="ECO:0000313" key="2">
    <source>
        <dbReference type="Proteomes" id="UP001140453"/>
    </source>
</evidence>
<keyword evidence="2" id="KW-1185">Reference proteome</keyword>